<sequence>MNVNTPPVTPGSRVICRDAEWLVTRVEALKKISVSDFAVHCVGIDDLVRGHQSIFLTQLDTIIPADPKSTQLVADNSNGYKLSKLFIGAQLRQMPATGLEPDLANLGVFKPMDFQLSAVKHALKQLRPRLLLADAVGLGKTIQVGMILTELIRRGRADRILVLAKKSMLTQFQSELWNRFNIPIVRLDSVGIAKMRLKIPANKNPFEVYQRLIISIDTLKNVARYEHFLKHTHWDVVIIDEAHNVAGASVPERHQSYRLARLLSRRTDSMLLTTATPHNGKKETFGRLISLLDPSAIPDPAFKEYDSDDIKNFFLMRFKEDIRQDAGEEMLAPRKVIPTLSTSIRATPDEEIVFKELADLRGALLKDRHASDNKKRQNHLLLYGLYKLFLSSPEACLKTVEKRIENLSGETASVNTTSDKTSSSITESDETSLGVTASGETALGVTACDQEVINIDSYEYEQLETIANSLTGLTLQSSSRYALLKQQLKEIGWNGKNESPRILIFTEYRKTQEVLASAIAADFKLKYSEKFENQTKQAVSIIHGGTPDTHLMDTVEAFATGSAPIRMLIATDVASEGINLHHECHHIIHFDLPWSIITLIQRNGRIDRLGQDQSPILRYLMVDTEQGMLKGDRAIFERLIDKVEEINALRRSGESVLKLYDAKEEEAYIADQGILSGNVTVLDSPAPDDPDGFSESDFLEQMLRDASLSLESELESQDQADADITDTDIACSNRSHSFIKNRYRLFSDKEFLLQGYKYLSEAHPDSGFLPLQEKGNIMILTAPKDLRRRLGKQEEPNDTIFGATAIPLESWPENDQFKLTHDVNQAMLAIKAARNMSGYWSQELLCTEQHPALLWIKERILMEIQREQAPIIISNKLKDQELCFCFIGQVASKTGNPLVVDGHAISFLKGGEVWHYALSDILQKIDFEHMENQGVEPNLKAAVPLLLSAVDESISYLKELKKKSG</sequence>
<dbReference type="InterPro" id="IPR057342">
    <property type="entry name" value="DEXDc_RapA"/>
</dbReference>
<dbReference type="GO" id="GO:0004386">
    <property type="term" value="F:helicase activity"/>
    <property type="evidence" value="ECO:0007669"/>
    <property type="project" value="UniProtKB-KW"/>
</dbReference>
<evidence type="ECO:0000313" key="8">
    <source>
        <dbReference type="EMBL" id="SLM31720.1"/>
    </source>
</evidence>
<keyword evidence="9" id="KW-1185">Reference proteome</keyword>
<dbReference type="InterPro" id="IPR001650">
    <property type="entry name" value="Helicase_C-like"/>
</dbReference>
<accession>A0A1W1HGZ2</accession>
<dbReference type="Gene3D" id="3.40.50.10810">
    <property type="entry name" value="Tandem AAA-ATPase domain"/>
    <property type="match status" value="1"/>
</dbReference>
<protein>
    <submittedName>
        <fullName evidence="8">Helicase domain protein</fullName>
    </submittedName>
</protein>
<feature type="region of interest" description="Disordered" evidence="5">
    <location>
        <begin position="412"/>
        <end position="433"/>
    </location>
</feature>
<dbReference type="Pfam" id="PF00271">
    <property type="entry name" value="Helicase_C"/>
    <property type="match status" value="1"/>
</dbReference>
<keyword evidence="1" id="KW-0547">Nucleotide-binding</keyword>
<dbReference type="CDD" id="cd18011">
    <property type="entry name" value="DEXDc_RapA"/>
    <property type="match status" value="1"/>
</dbReference>
<evidence type="ECO:0000256" key="3">
    <source>
        <dbReference type="ARBA" id="ARBA00022806"/>
    </source>
</evidence>
<evidence type="ECO:0000256" key="4">
    <source>
        <dbReference type="ARBA" id="ARBA00022840"/>
    </source>
</evidence>
<evidence type="ECO:0000256" key="5">
    <source>
        <dbReference type="SAM" id="MobiDB-lite"/>
    </source>
</evidence>
<evidence type="ECO:0000256" key="2">
    <source>
        <dbReference type="ARBA" id="ARBA00022801"/>
    </source>
</evidence>
<feature type="compositionally biased region" description="Low complexity" evidence="5">
    <location>
        <begin position="416"/>
        <end position="426"/>
    </location>
</feature>
<evidence type="ECO:0000313" key="9">
    <source>
        <dbReference type="Proteomes" id="UP000191931"/>
    </source>
</evidence>
<dbReference type="EMBL" id="FWEV01000283">
    <property type="protein sequence ID" value="SLM31720.1"/>
    <property type="molecule type" value="Genomic_DNA"/>
</dbReference>
<dbReference type="CDD" id="cd18793">
    <property type="entry name" value="SF2_C_SNF"/>
    <property type="match status" value="1"/>
</dbReference>
<keyword evidence="4" id="KW-0067">ATP-binding</keyword>
<keyword evidence="2" id="KW-0378">Hydrolase</keyword>
<dbReference type="InterPro" id="IPR049730">
    <property type="entry name" value="SNF2/RAD54-like_C"/>
</dbReference>
<dbReference type="PANTHER" id="PTHR45766:SF6">
    <property type="entry name" value="SWI_SNF-RELATED MATRIX-ASSOCIATED ACTIN-DEPENDENT REGULATOR OF CHROMATIN SUBFAMILY A-LIKE PROTEIN 1"/>
    <property type="match status" value="1"/>
</dbReference>
<dbReference type="InterPro" id="IPR000330">
    <property type="entry name" value="SNF2_N"/>
</dbReference>
<dbReference type="AlphaFoldDB" id="A0A1W1HGZ2"/>
<name>A0A1W1HGZ2_9BACT</name>
<organism evidence="8 9">
    <name type="scientific">Desulfamplus magnetovallimortis</name>
    <dbReference type="NCBI Taxonomy" id="1246637"/>
    <lineage>
        <taxon>Bacteria</taxon>
        <taxon>Pseudomonadati</taxon>
        <taxon>Thermodesulfobacteriota</taxon>
        <taxon>Desulfobacteria</taxon>
        <taxon>Desulfobacterales</taxon>
        <taxon>Desulfobacteraceae</taxon>
        <taxon>Desulfamplus</taxon>
    </lineage>
</organism>
<proteinExistence type="predicted"/>
<reference evidence="8 9" key="1">
    <citation type="submission" date="2017-03" db="EMBL/GenBank/DDBJ databases">
        <authorList>
            <person name="Afonso C.L."/>
            <person name="Miller P.J."/>
            <person name="Scott M.A."/>
            <person name="Spackman E."/>
            <person name="Goraichik I."/>
            <person name="Dimitrov K.M."/>
            <person name="Suarez D.L."/>
            <person name="Swayne D.E."/>
        </authorList>
    </citation>
    <scope>NUCLEOTIDE SEQUENCE [LARGE SCALE GENOMIC DNA]</scope>
    <source>
        <strain evidence="8">PRJEB14757</strain>
    </source>
</reference>
<dbReference type="Proteomes" id="UP000191931">
    <property type="component" value="Unassembled WGS sequence"/>
</dbReference>
<dbReference type="STRING" id="1246637.MTBBW1_410075"/>
<gene>
    <name evidence="8" type="ORF">MTBBW1_410075</name>
</gene>
<dbReference type="PROSITE" id="PS51192">
    <property type="entry name" value="HELICASE_ATP_BIND_1"/>
    <property type="match status" value="1"/>
</dbReference>
<dbReference type="InterPro" id="IPR014001">
    <property type="entry name" value="Helicase_ATP-bd"/>
</dbReference>
<feature type="domain" description="Helicase ATP-binding" evidence="6">
    <location>
        <begin position="121"/>
        <end position="295"/>
    </location>
</feature>
<dbReference type="GO" id="GO:0016787">
    <property type="term" value="F:hydrolase activity"/>
    <property type="evidence" value="ECO:0007669"/>
    <property type="project" value="UniProtKB-KW"/>
</dbReference>
<dbReference type="Pfam" id="PF00176">
    <property type="entry name" value="SNF2-rel_dom"/>
    <property type="match status" value="1"/>
</dbReference>
<dbReference type="GO" id="GO:0005524">
    <property type="term" value="F:ATP binding"/>
    <property type="evidence" value="ECO:0007669"/>
    <property type="project" value="UniProtKB-KW"/>
</dbReference>
<dbReference type="InterPro" id="IPR038718">
    <property type="entry name" value="SNF2-like_sf"/>
</dbReference>
<dbReference type="InterPro" id="IPR027417">
    <property type="entry name" value="P-loop_NTPase"/>
</dbReference>
<dbReference type="SUPFAM" id="SSF52540">
    <property type="entry name" value="P-loop containing nucleoside triphosphate hydrolases"/>
    <property type="match status" value="2"/>
</dbReference>
<evidence type="ECO:0000259" key="6">
    <source>
        <dbReference type="PROSITE" id="PS51192"/>
    </source>
</evidence>
<dbReference type="Gene3D" id="3.40.50.300">
    <property type="entry name" value="P-loop containing nucleotide triphosphate hydrolases"/>
    <property type="match status" value="1"/>
</dbReference>
<dbReference type="SMART" id="SM00490">
    <property type="entry name" value="HELICc"/>
    <property type="match status" value="1"/>
</dbReference>
<keyword evidence="3 8" id="KW-0347">Helicase</keyword>
<dbReference type="PANTHER" id="PTHR45766">
    <property type="entry name" value="DNA ANNEALING HELICASE AND ENDONUCLEASE ZRANB3 FAMILY MEMBER"/>
    <property type="match status" value="1"/>
</dbReference>
<evidence type="ECO:0000259" key="7">
    <source>
        <dbReference type="PROSITE" id="PS51194"/>
    </source>
</evidence>
<feature type="domain" description="Helicase C-terminal" evidence="7">
    <location>
        <begin position="487"/>
        <end position="654"/>
    </location>
</feature>
<dbReference type="PROSITE" id="PS51194">
    <property type="entry name" value="HELICASE_CTER"/>
    <property type="match status" value="1"/>
</dbReference>
<dbReference type="SMART" id="SM00487">
    <property type="entry name" value="DEXDc"/>
    <property type="match status" value="1"/>
</dbReference>
<evidence type="ECO:0000256" key="1">
    <source>
        <dbReference type="ARBA" id="ARBA00022741"/>
    </source>
</evidence>